<organism evidence="1 2">
    <name type="scientific">Streptomyces xiangluensis</name>
    <dbReference type="NCBI Taxonomy" id="2665720"/>
    <lineage>
        <taxon>Bacteria</taxon>
        <taxon>Bacillati</taxon>
        <taxon>Actinomycetota</taxon>
        <taxon>Actinomycetes</taxon>
        <taxon>Kitasatosporales</taxon>
        <taxon>Streptomycetaceae</taxon>
        <taxon>Streptomyces</taxon>
    </lineage>
</organism>
<evidence type="ECO:0000313" key="1">
    <source>
        <dbReference type="EMBL" id="MFC4471526.1"/>
    </source>
</evidence>
<gene>
    <name evidence="1" type="ORF">ACFPH6_44760</name>
</gene>
<name>A0ABV8Z860_9ACTN</name>
<evidence type="ECO:0000313" key="2">
    <source>
        <dbReference type="Proteomes" id="UP001596012"/>
    </source>
</evidence>
<keyword evidence="2" id="KW-1185">Reference proteome</keyword>
<accession>A0ABV8Z860</accession>
<reference evidence="2" key="1">
    <citation type="journal article" date="2019" name="Int. J. Syst. Evol. Microbiol.">
        <title>The Global Catalogue of Microorganisms (GCM) 10K type strain sequencing project: providing services to taxonomists for standard genome sequencing and annotation.</title>
        <authorList>
            <consortium name="The Broad Institute Genomics Platform"/>
            <consortium name="The Broad Institute Genome Sequencing Center for Infectious Disease"/>
            <person name="Wu L."/>
            <person name="Ma J."/>
        </authorList>
    </citation>
    <scope>NUCLEOTIDE SEQUENCE [LARGE SCALE GENOMIC DNA]</scope>
    <source>
        <strain evidence="2">DT43</strain>
    </source>
</reference>
<protein>
    <submittedName>
        <fullName evidence="1">Imm49 family immunity protein</fullName>
    </submittedName>
</protein>
<dbReference type="EMBL" id="JBHSFG010000090">
    <property type="protein sequence ID" value="MFC4471526.1"/>
    <property type="molecule type" value="Genomic_DNA"/>
</dbReference>
<sequence>MRVERIERHRVGEAAVSAVREDFTNRIGSQVRSMSKAGPVTSYEWWTLAEEFVDYLGALSAETPDLHTPEAKAVLQDAAEAAAGAVAYAAYYPHNHFQVFLNYVNWGMVYDAGSEGSAESVTAAQWLDAFCLAVLTDKAQWHGEAFHFAREHPQKDRAGHPDAELINGFMAYVLGDTGDDDANHPPSREEKLAAINAALARIWLLDAEVTEELLDRPHTTALYALRALTVGDQEAFGTAVVSLLLPHAALPGQGASPSTLLPLLPLALTALAHRREGWPLPVDTDYLPRALVTGFETAPPRVGPYGRERRADAIIELAHGVVEFERPVDPQPLTLESAAQFERFTREAFTPVPGEQLAVWQLAHAMTDQEILFKTRASHSADVTDLQLGNLRLAAELGAALFRTTLAEPGTDVEVTIDGTTVRYPAGLDEEAGPGAWHKAVDFALITGRREDLAPLVLAGPTRASKDGSLFASYREALHDYLRGEDPEPATDRALRDYEKAKDQTFLPPPAVLFSQLVEGDEESFNLALLDALEAHRDHHRVADRATDCDAAINLDILALTCHARRRGWNIRVTSPYLPTRVLRAAEPF</sequence>
<comment type="caution">
    <text evidence="1">The sequence shown here is derived from an EMBL/GenBank/DDBJ whole genome shotgun (WGS) entry which is preliminary data.</text>
</comment>
<dbReference type="Pfam" id="PF15575">
    <property type="entry name" value="Imm49"/>
    <property type="match status" value="2"/>
</dbReference>
<dbReference type="RefSeq" id="WP_386353838.1">
    <property type="nucleotide sequence ID" value="NZ_JBHSFG010000090.1"/>
</dbReference>
<proteinExistence type="predicted"/>
<dbReference type="InterPro" id="IPR029074">
    <property type="entry name" value="Imm49"/>
</dbReference>
<dbReference type="Proteomes" id="UP001596012">
    <property type="component" value="Unassembled WGS sequence"/>
</dbReference>